<dbReference type="GO" id="GO:0022857">
    <property type="term" value="F:transmembrane transporter activity"/>
    <property type="evidence" value="ECO:0007669"/>
    <property type="project" value="InterPro"/>
</dbReference>
<organism evidence="9 10">
    <name type="scientific">Galendromus occidentalis</name>
    <name type="common">western predatory mite</name>
    <dbReference type="NCBI Taxonomy" id="34638"/>
    <lineage>
        <taxon>Eukaryota</taxon>
        <taxon>Metazoa</taxon>
        <taxon>Ecdysozoa</taxon>
        <taxon>Arthropoda</taxon>
        <taxon>Chelicerata</taxon>
        <taxon>Arachnida</taxon>
        <taxon>Acari</taxon>
        <taxon>Parasitiformes</taxon>
        <taxon>Mesostigmata</taxon>
        <taxon>Gamasina</taxon>
        <taxon>Phytoseioidea</taxon>
        <taxon>Phytoseiidae</taxon>
        <taxon>Typhlodrominae</taxon>
        <taxon>Galendromus</taxon>
    </lineage>
</organism>
<dbReference type="AlphaFoldDB" id="A0AAJ6QRI9"/>
<dbReference type="PANTHER" id="PTHR13146:SF0">
    <property type="entry name" value="SOLUTE CARRIER FAMILY 35 MEMBER F6"/>
    <property type="match status" value="1"/>
</dbReference>
<keyword evidence="3" id="KW-0813">Transport</keyword>
<keyword evidence="8" id="KW-0732">Signal</keyword>
<dbReference type="GO" id="GO:0016020">
    <property type="term" value="C:membrane"/>
    <property type="evidence" value="ECO:0007669"/>
    <property type="project" value="UniProtKB-SubCell"/>
</dbReference>
<evidence type="ECO:0000256" key="2">
    <source>
        <dbReference type="ARBA" id="ARBA00007863"/>
    </source>
</evidence>
<proteinExistence type="inferred from homology"/>
<evidence type="ECO:0000313" key="9">
    <source>
        <dbReference type="Proteomes" id="UP000694867"/>
    </source>
</evidence>
<evidence type="ECO:0000256" key="3">
    <source>
        <dbReference type="ARBA" id="ARBA00022448"/>
    </source>
</evidence>
<evidence type="ECO:0000256" key="7">
    <source>
        <dbReference type="SAM" id="Phobius"/>
    </source>
</evidence>
<keyword evidence="9" id="KW-1185">Reference proteome</keyword>
<feature type="transmembrane region" description="Helical" evidence="7">
    <location>
        <begin position="56"/>
        <end position="78"/>
    </location>
</feature>
<feature type="transmembrane region" description="Helical" evidence="7">
    <location>
        <begin position="162"/>
        <end position="183"/>
    </location>
</feature>
<comment type="subcellular location">
    <subcellularLocation>
        <location evidence="1">Membrane</location>
        <topology evidence="1">Multi-pass membrane protein</topology>
    </subcellularLocation>
</comment>
<evidence type="ECO:0000313" key="10">
    <source>
        <dbReference type="RefSeq" id="XP_003741702.1"/>
    </source>
</evidence>
<feature type="transmembrane region" description="Helical" evidence="7">
    <location>
        <begin position="274"/>
        <end position="293"/>
    </location>
</feature>
<accession>A0AAJ6QRI9</accession>
<evidence type="ECO:0000256" key="5">
    <source>
        <dbReference type="ARBA" id="ARBA00022989"/>
    </source>
</evidence>
<keyword evidence="5 7" id="KW-1133">Transmembrane helix</keyword>
<feature type="signal peptide" evidence="8">
    <location>
        <begin position="1"/>
        <end position="24"/>
    </location>
</feature>
<evidence type="ECO:0000256" key="4">
    <source>
        <dbReference type="ARBA" id="ARBA00022692"/>
    </source>
</evidence>
<feature type="chain" id="PRO_5042601538" evidence="8">
    <location>
        <begin position="25"/>
        <end position="375"/>
    </location>
</feature>
<feature type="transmembrane region" description="Helical" evidence="7">
    <location>
        <begin position="138"/>
        <end position="155"/>
    </location>
</feature>
<evidence type="ECO:0000256" key="6">
    <source>
        <dbReference type="ARBA" id="ARBA00023136"/>
    </source>
</evidence>
<dbReference type="Proteomes" id="UP000694867">
    <property type="component" value="Unplaced"/>
</dbReference>
<dbReference type="PANTHER" id="PTHR13146">
    <property type="match status" value="1"/>
</dbReference>
<dbReference type="SUPFAM" id="SSF103481">
    <property type="entry name" value="Multidrug resistance efflux transporter EmrE"/>
    <property type="match status" value="1"/>
</dbReference>
<sequence length="375" mass="41448">MAWTGYQFFLAGLLVFTGSINTLATKWADRGVAPGRPDGVMRNGTSTLTPHTFQHAFLQALGMFIGEFTCLVVFKLLLWRYVGWNGREDEDQDTIPSVLRGSRTFNPLIFLPPTLCDMIGTTTMYVGLTLTFASSAQMFRGAVILFTGLFSMIFLKRQVRLFQWIGILFVLVGLAIVGAADIVYGGNTSGAPNVFLGDVLIVCAQVVTATQMVLEEKFVVGSNVPPLQAVGWEGLFGILCMGMLLIPLNFIHYHGAPIEDSIDGLYQMYNSPQIAGGFFGTVLSISFFNFAGVSITKEISATTRMVLDSVRIIVIWSFTVLFKWQSFIPLTLAGFFVLVLGMKIYNRIIKIPCLPGYESTESAEIQERRLIEDED</sequence>
<protein>
    <submittedName>
        <fullName evidence="10">Solute carrier family 35 member F6</fullName>
    </submittedName>
</protein>
<feature type="transmembrane region" description="Helical" evidence="7">
    <location>
        <begin position="235"/>
        <end position="254"/>
    </location>
</feature>
<feature type="transmembrane region" description="Helical" evidence="7">
    <location>
        <begin position="108"/>
        <end position="132"/>
    </location>
</feature>
<dbReference type="GeneID" id="100908356"/>
<keyword evidence="4 7" id="KW-0812">Transmembrane</keyword>
<dbReference type="Pfam" id="PF06027">
    <property type="entry name" value="SLC35F"/>
    <property type="match status" value="1"/>
</dbReference>
<dbReference type="KEGG" id="goe:100908356"/>
<gene>
    <name evidence="10" type="primary">LOC100908356</name>
</gene>
<evidence type="ECO:0000256" key="8">
    <source>
        <dbReference type="SAM" id="SignalP"/>
    </source>
</evidence>
<evidence type="ECO:0000256" key="1">
    <source>
        <dbReference type="ARBA" id="ARBA00004141"/>
    </source>
</evidence>
<comment type="similarity">
    <text evidence="2">Belongs to the SLC35F solute transporter family.</text>
</comment>
<dbReference type="InterPro" id="IPR009262">
    <property type="entry name" value="SLC35_F1/F2/F6"/>
</dbReference>
<feature type="transmembrane region" description="Helical" evidence="7">
    <location>
        <begin position="328"/>
        <end position="345"/>
    </location>
</feature>
<name>A0AAJ6QRI9_9ACAR</name>
<dbReference type="InterPro" id="IPR037185">
    <property type="entry name" value="EmrE-like"/>
</dbReference>
<reference evidence="10" key="1">
    <citation type="submission" date="2025-08" db="UniProtKB">
        <authorList>
            <consortium name="RefSeq"/>
        </authorList>
    </citation>
    <scope>IDENTIFICATION</scope>
</reference>
<keyword evidence="6 7" id="KW-0472">Membrane</keyword>
<dbReference type="RefSeq" id="XP_003741702.1">
    <property type="nucleotide sequence ID" value="XM_003741654.2"/>
</dbReference>